<comment type="PTM">
    <text evidence="14">Ubiquitinated in the presence of host E1 ubiquitin-activating enzyme, E2 ubiquitin-conjugating enzyme and ubiquitin.</text>
</comment>
<evidence type="ECO:0000256" key="3">
    <source>
        <dbReference type="ARBA" id="ARBA00004613"/>
    </source>
</evidence>
<dbReference type="InterPro" id="IPR003591">
    <property type="entry name" value="Leu-rich_rpt_typical-subtyp"/>
</dbReference>
<comment type="catalytic activity">
    <reaction evidence="1">
        <text>S-ubiquitinyl-[E2 ubiquitin-conjugating enzyme]-L-cysteine + [acceptor protein]-L-lysine = [E2 ubiquitin-conjugating enzyme]-L-cysteine + N(6)-ubiquitinyl-[acceptor protein]-L-lysine.</text>
        <dbReference type="EC" id="2.3.2.27"/>
    </reaction>
</comment>
<dbReference type="EMBL" id="LLWH01000035">
    <property type="protein sequence ID" value="KQB54941.1"/>
    <property type="molecule type" value="Genomic_DNA"/>
</dbReference>
<dbReference type="STRING" id="1563157.AQS70_06120"/>
<dbReference type="GO" id="GO:0030430">
    <property type="term" value="C:host cell cytoplasm"/>
    <property type="evidence" value="ECO:0007669"/>
    <property type="project" value="UniProtKB-SubCell"/>
</dbReference>
<evidence type="ECO:0000256" key="10">
    <source>
        <dbReference type="ARBA" id="ARBA00022786"/>
    </source>
</evidence>
<evidence type="ECO:0000256" key="11">
    <source>
        <dbReference type="ARBA" id="ARBA00022843"/>
    </source>
</evidence>
<dbReference type="Proteomes" id="UP000050342">
    <property type="component" value="Unassembled WGS sequence"/>
</dbReference>
<evidence type="ECO:0000256" key="13">
    <source>
        <dbReference type="ARBA" id="ARBA00023200"/>
    </source>
</evidence>
<dbReference type="EC" id="2.3.2.27" evidence="5"/>
<evidence type="ECO:0000256" key="4">
    <source>
        <dbReference type="ARBA" id="ARBA00009868"/>
    </source>
</evidence>
<dbReference type="Gene3D" id="1.20.58.360">
    <property type="entry name" value="Shigella T3SS effector IpaH defines"/>
    <property type="match status" value="1"/>
</dbReference>
<accession>A0A0Q0T3T9</accession>
<keyword evidence="9" id="KW-0677">Repeat</keyword>
<dbReference type="PANTHER" id="PTHR47114:SF2">
    <property type="entry name" value="OLIGODENDROCYTE-MYELIN GLYCOPROTEIN"/>
    <property type="match status" value="1"/>
</dbReference>
<keyword evidence="7" id="KW-0433">Leucine-rich repeat</keyword>
<evidence type="ECO:0000256" key="14">
    <source>
        <dbReference type="PROSITE-ProRule" id="PRU01398"/>
    </source>
</evidence>
<evidence type="ECO:0000256" key="8">
    <source>
        <dbReference type="ARBA" id="ARBA00022679"/>
    </source>
</evidence>
<dbReference type="PANTHER" id="PTHR47114">
    <property type="match status" value="1"/>
</dbReference>
<comment type="caution">
    <text evidence="16">The sequence shown here is derived from an EMBL/GenBank/DDBJ whole genome shotgun (WGS) entry which is preliminary data.</text>
</comment>
<dbReference type="InterPro" id="IPR051071">
    <property type="entry name" value="LRR-bact_E3_ubiq_ligases"/>
</dbReference>
<keyword evidence="13 14" id="KW-1035">Host cytoplasm</keyword>
<sequence length="2178" mass="244132">MPLTTLNVPERPPALLSANLWAQQEALAFMAATMKTSFTGFDTAQIKQYIALQRKAQTALSAVDTENLRFREAFQSTHLAILKRELKTLTGEEVDPQQARLYTRYQEIKDKQERTPLDILSEWVTPERAKDSSRTRRALDESETVAHVRSITLWEAACSNFGFSTDSIFLKPFSYVEASYIQYGPLNKTIDVKAFIALVRRLDFGSELSNQLVQAMAADGQLSKRLYAYSKATFEFELMEAYRNSAASGVTKVAYERLLNVFNDQIACDVHPVSMARSASALFEERVPVSLVILHFDGEPGVYSYFPHRPGGALRYHAQGIEAKAQFKQQLKQSHLEKNLGWFAAQLPLPDTRQFQKLLSEEPRPAGMSWLAGKLYDGFHVAFKAPTLDSLVLEVEPVANPRQALVNVLGARQVNRYKANLNLLASRRSTADWEALKEAMQAIGQEVLSLLTTPVPGGVTGLNRVMQVTVFGSLSYSLVKGGLDASRGDASEFGSALADTADLLVSGWLVGLGGKLHRKRMNTLWQQVGQPRKVMYEDGKEGLWRADLNTYSQVDASTLDSLAPNAQGIYEVNNKLYAKVHDGDVQRAVEIIYDGQGKRYVLKTTEAHSYRPAIQFDTAQQAWRLVLDDTSTLSDAQWLQRMLPFDASQVALKDIELMLRITGTTRAQLESTWRGQSMPGPLADGVRRLRVEQQIKHIIDDLPLRAEMPANADHAVFALLTQLQNWPANTVLDIYNQKGVKIESYGLDHRPGTELKHIEVKRLDHGSYVARNDETQSAAGGEQLFTLIVDQLPADSTLGREGNPTASKTSQIATIREHISTLAKTEHAQLFQAMTILEGHQRSDPAASHAPGNKFLPLLYPPFSARTSALIAKLHTLNPALSVACIEQLLLEHPFTERQTTGALEHNRQPIPFSEAADRLKIQLRIDLVLDGIYHTRAYTPDTDLWTREFAKGLLDQKLNRYLVVTEYGAPANVKPYVSTGPDDTTVELCHYGRGVYRASDFRNGGEIPVPEGSDSIYLAIASVLQPHERTAMGMQHASDAAGMRKTLGDAMTAMRQPTGEVRLWENTAGQFVQDVRLPRDLKPDELGLYEIEGKKYLPLAGSIFQVEFDSSRQKWRMKHPGKVGVDAPTLVHNHEGAWRVSNDNPLQWEGLSLLRRLRTDPVTFNDAVGKQIMAVSNTDEAVLRQVHMNNRSAPPLLIDTWKRFDIEAEIQSFVRSMQEHYSLRTARTDIQLLLLQSLPGWPRDKVLQIVDAQGVILAEYGADLSPDVPRISISQSDSSNGSFLRALLMQLGKEDTQTLLGSYDPVIEQRMLVLAKKIAAHALKRKPPLFNSLYEKQEQSSDPHVQLIQKHEPQLPLSVIKDLLTRTTSHEKTEYLDKGDIAPRVKEQIPWSAKEVRLVRAYEGLYLGATATPDSEKLTLHMLQALPGWPGHIAIDVFNNSLTGTLLDSIGAADTSKRYRLVKRDDQYLAYASDGKVLNTLPDVGNNLLSSILHVLNDTERTAIGFKDVNDTQTLATKIADLAKEHRAKVKTLLGLDNDKPWLSPPIKVDTSFIAYPLFPLFGRRGHSNDLIRKAVSLYPRFSADDINQFLNTLGSNDAARHQELERRRVEYQTMRDQLEGWAGQNFRSVTVDHIVPVNRAERRQVADRVLSAWRKETDREYARDGHFIGYKLDLSNLMVGDLPALQADFSHIGSLIMEGMGLFDGSNAFLSRFTALRWMSMASNHLLSIPPAILGMTGLSQLNLSRNTIVLTPASVQALSDLTALKVLNLQFNLLGLVPDVSRMADLRGLLLRSTGATTWPTGVLELTNIERLDLRSNAITTIPRAVFDLPDSSPVNRSTWLHDNPLDADSRDRLNSYRVRTGFNMGIISRREHVRVRESDRRGVDAWLSADHTAIQKTERSAQWDLLEREGRVAEDFFRLLREMTKAKDYMVATPHHPLTERVWDMIGLMVESTDLRREVLNEINFGQTCGDGVMVVFDNLEVVTLAHKVERASTEQTIAANLLSLAKGLFRLREVDQIANQDISNRYKAGGHPDEAQVQLFYRVFLADTLQLPIKTRGMLHQEIAAVSQATLNSTKDHVLSLDGTPALQYSITREKFWRRFLESRYADRFKVIKDDYDKQLAALSNQSEALGELEYNNQGEALLTVNNQAREALFHELTRSEQQAAQGIEVTQL</sequence>
<dbReference type="InterPro" id="IPR029487">
    <property type="entry name" value="NEL_dom"/>
</dbReference>
<keyword evidence="17" id="KW-1185">Reference proteome</keyword>
<keyword evidence="11 14" id="KW-0832">Ubl conjugation</keyword>
<feature type="active site" description="Glycyl thioester intermediate" evidence="14">
    <location>
        <position position="1973"/>
    </location>
</feature>
<evidence type="ECO:0000256" key="12">
    <source>
        <dbReference type="ARBA" id="ARBA00023026"/>
    </source>
</evidence>
<evidence type="ECO:0000256" key="6">
    <source>
        <dbReference type="ARBA" id="ARBA00022525"/>
    </source>
</evidence>
<organism evidence="16 17">
    <name type="scientific">Pseudomonas endophytica</name>
    <dbReference type="NCBI Taxonomy" id="1563157"/>
    <lineage>
        <taxon>Bacteria</taxon>
        <taxon>Pseudomonadati</taxon>
        <taxon>Pseudomonadota</taxon>
        <taxon>Gammaproteobacteria</taxon>
        <taxon>Pseudomonadales</taxon>
        <taxon>Pseudomonadaceae</taxon>
        <taxon>Pseudomonas</taxon>
    </lineage>
</organism>
<keyword evidence="6 14" id="KW-0964">Secreted</keyword>
<feature type="domain" description="NEL" evidence="15">
    <location>
        <begin position="1882"/>
        <end position="2178"/>
    </location>
</feature>
<comment type="subcellular location">
    <subcellularLocation>
        <location evidence="2">Host cytoplasm</location>
    </subcellularLocation>
    <subcellularLocation>
        <location evidence="3">Secreted</location>
    </subcellularLocation>
</comment>
<dbReference type="Pfam" id="PF14496">
    <property type="entry name" value="NEL"/>
    <property type="match status" value="1"/>
</dbReference>
<dbReference type="RefSeq" id="WP_055101616.1">
    <property type="nucleotide sequence ID" value="NZ_LLWH01000035.1"/>
</dbReference>
<proteinExistence type="inferred from homology"/>
<dbReference type="OrthoDB" id="1467561at2"/>
<evidence type="ECO:0000256" key="2">
    <source>
        <dbReference type="ARBA" id="ARBA00004192"/>
    </source>
</evidence>
<evidence type="ECO:0000256" key="7">
    <source>
        <dbReference type="ARBA" id="ARBA00022614"/>
    </source>
</evidence>
<dbReference type="InterPro" id="IPR032675">
    <property type="entry name" value="LRR_dom_sf"/>
</dbReference>
<evidence type="ECO:0000256" key="9">
    <source>
        <dbReference type="ARBA" id="ARBA00022737"/>
    </source>
</evidence>
<dbReference type="SUPFAM" id="SSF52058">
    <property type="entry name" value="L domain-like"/>
    <property type="match status" value="1"/>
</dbReference>
<dbReference type="Gene3D" id="3.80.10.10">
    <property type="entry name" value="Ribonuclease Inhibitor"/>
    <property type="match status" value="1"/>
</dbReference>
<keyword evidence="12" id="KW-0843">Virulence</keyword>
<dbReference type="GO" id="GO:0061630">
    <property type="term" value="F:ubiquitin protein ligase activity"/>
    <property type="evidence" value="ECO:0007669"/>
    <property type="project" value="UniProtKB-EC"/>
</dbReference>
<name>A0A0Q0T3T9_9PSED</name>
<evidence type="ECO:0000256" key="1">
    <source>
        <dbReference type="ARBA" id="ARBA00000900"/>
    </source>
</evidence>
<dbReference type="PROSITE" id="PS52053">
    <property type="entry name" value="NEL"/>
    <property type="match status" value="1"/>
</dbReference>
<evidence type="ECO:0000313" key="17">
    <source>
        <dbReference type="Proteomes" id="UP000050342"/>
    </source>
</evidence>
<protein>
    <recommendedName>
        <fullName evidence="5">RING-type E3 ubiquitin transferase</fullName>
        <ecNumber evidence="5">2.3.2.27</ecNumber>
    </recommendedName>
</protein>
<evidence type="ECO:0000313" key="16">
    <source>
        <dbReference type="EMBL" id="KQB54941.1"/>
    </source>
</evidence>
<keyword evidence="10 14" id="KW-0833">Ubl conjugation pathway</keyword>
<evidence type="ECO:0000256" key="5">
    <source>
        <dbReference type="ARBA" id="ARBA00012483"/>
    </source>
</evidence>
<dbReference type="GO" id="GO:0016567">
    <property type="term" value="P:protein ubiquitination"/>
    <property type="evidence" value="ECO:0007669"/>
    <property type="project" value="InterPro"/>
</dbReference>
<evidence type="ECO:0000259" key="15">
    <source>
        <dbReference type="PROSITE" id="PS52053"/>
    </source>
</evidence>
<dbReference type="GO" id="GO:0005576">
    <property type="term" value="C:extracellular region"/>
    <property type="evidence" value="ECO:0007669"/>
    <property type="project" value="UniProtKB-SubCell"/>
</dbReference>
<reference evidence="16 17" key="1">
    <citation type="submission" date="2015-10" db="EMBL/GenBank/DDBJ databases">
        <title>Pseudomonas helleri sp. nov. and Pseudomonas weihenstephanensis sp. nov., isolated from raw cows milk.</title>
        <authorList>
            <person name="Von Neubeck M."/>
            <person name="Huptas C."/>
            <person name="Wenning M."/>
            <person name="Scherer S."/>
        </authorList>
    </citation>
    <scope>NUCLEOTIDE SEQUENCE [LARGE SCALE GENOMIC DNA]</scope>
    <source>
        <strain evidence="16 17">BSTT44</strain>
    </source>
</reference>
<dbReference type="SMART" id="SM00369">
    <property type="entry name" value="LRR_TYP"/>
    <property type="match status" value="3"/>
</dbReference>
<comment type="similarity">
    <text evidence="4 14">Belongs to the LRR-containing bacterial E3 ligase family.</text>
</comment>
<gene>
    <name evidence="16" type="ORF">AQS70_06120</name>
</gene>
<keyword evidence="8 14" id="KW-0808">Transferase</keyword>